<evidence type="ECO:0000313" key="1">
    <source>
        <dbReference type="EMBL" id="RNA17148.1"/>
    </source>
</evidence>
<organism evidence="1 2">
    <name type="scientific">Brachionus plicatilis</name>
    <name type="common">Marine rotifer</name>
    <name type="synonym">Brachionus muelleri</name>
    <dbReference type="NCBI Taxonomy" id="10195"/>
    <lineage>
        <taxon>Eukaryota</taxon>
        <taxon>Metazoa</taxon>
        <taxon>Spiralia</taxon>
        <taxon>Gnathifera</taxon>
        <taxon>Rotifera</taxon>
        <taxon>Eurotatoria</taxon>
        <taxon>Monogononta</taxon>
        <taxon>Pseudotrocha</taxon>
        <taxon>Ploima</taxon>
        <taxon>Brachionidae</taxon>
        <taxon>Brachionus</taxon>
    </lineage>
</organism>
<name>A0A3M7R1L3_BRAPC</name>
<reference evidence="1 2" key="1">
    <citation type="journal article" date="2018" name="Sci. Rep.">
        <title>Genomic signatures of local adaptation to the degree of environmental predictability in rotifers.</title>
        <authorList>
            <person name="Franch-Gras L."/>
            <person name="Hahn C."/>
            <person name="Garcia-Roger E.M."/>
            <person name="Carmona M.J."/>
            <person name="Serra M."/>
            <person name="Gomez A."/>
        </authorList>
    </citation>
    <scope>NUCLEOTIDE SEQUENCE [LARGE SCALE GENOMIC DNA]</scope>
    <source>
        <strain evidence="1">HYR1</strain>
    </source>
</reference>
<keyword evidence="2" id="KW-1185">Reference proteome</keyword>
<protein>
    <submittedName>
        <fullName evidence="1">Uncharacterized protein</fullName>
    </submittedName>
</protein>
<accession>A0A3M7R1L3</accession>
<evidence type="ECO:0000313" key="2">
    <source>
        <dbReference type="Proteomes" id="UP000276133"/>
    </source>
</evidence>
<proteinExistence type="predicted"/>
<dbReference type="EMBL" id="REGN01004524">
    <property type="protein sequence ID" value="RNA17148.1"/>
    <property type="molecule type" value="Genomic_DNA"/>
</dbReference>
<dbReference type="Proteomes" id="UP000276133">
    <property type="component" value="Unassembled WGS sequence"/>
</dbReference>
<dbReference type="AlphaFoldDB" id="A0A3M7R1L3"/>
<gene>
    <name evidence="1" type="ORF">BpHYR1_004115</name>
</gene>
<sequence>MIGLKAKSLPSAYTNKLLTNRLKKNKEALSCFRPSSENNDINNQIFFLYLNLCISFFETLQSGASTNAACSDSSSLIFCIFEQYHDSLFSVIFNNSIVLGIKNKTHKF</sequence>
<comment type="caution">
    <text evidence="1">The sequence shown here is derived from an EMBL/GenBank/DDBJ whole genome shotgun (WGS) entry which is preliminary data.</text>
</comment>